<sequence>MARVTKDPQERTNELIDAAEELFLTNGYDKTSVSDIVKKIGVAQGTFYYYFQTKEEILDAIAVRYFTMIMRECDKIDRCQPAPQQLRLMFQALFRVSMHPGKQGNSRVFRYLFPEKHFHLLERIEQRGYEMLGSVFFEDH</sequence>
<dbReference type="PROSITE" id="PS50977">
    <property type="entry name" value="HTH_TETR_2"/>
    <property type="match status" value="1"/>
</dbReference>
<accession>F7NIH9</accession>
<dbReference type="InterPro" id="IPR009057">
    <property type="entry name" value="Homeodomain-like_sf"/>
</dbReference>
<evidence type="ECO:0000259" key="3">
    <source>
        <dbReference type="PROSITE" id="PS50977"/>
    </source>
</evidence>
<keyword evidence="5" id="KW-1185">Reference proteome</keyword>
<evidence type="ECO:0000313" key="5">
    <source>
        <dbReference type="Proteomes" id="UP000003240"/>
    </source>
</evidence>
<reference evidence="4 5" key="1">
    <citation type="journal article" date="2011" name="EMBO J.">
        <title>Structural diversity of bacterial flagellar motors.</title>
        <authorList>
            <person name="Chen S."/>
            <person name="Beeby M."/>
            <person name="Murphy G.E."/>
            <person name="Leadbetter J.R."/>
            <person name="Hendrixson D.R."/>
            <person name="Briegel A."/>
            <person name="Li Z."/>
            <person name="Shi J."/>
            <person name="Tocheva E.I."/>
            <person name="Muller A."/>
            <person name="Dobro M.J."/>
            <person name="Jensen G.J."/>
        </authorList>
    </citation>
    <scope>NUCLEOTIDE SEQUENCE [LARGE SCALE GENOMIC DNA]</scope>
    <source>
        <strain evidence="4 5">DSM 6540</strain>
    </source>
</reference>
<feature type="domain" description="HTH tetR-type" evidence="3">
    <location>
        <begin position="9"/>
        <end position="69"/>
    </location>
</feature>
<proteinExistence type="predicted"/>
<dbReference type="EMBL" id="AFGF01000076">
    <property type="protein sequence ID" value="EGO64125.1"/>
    <property type="molecule type" value="Genomic_DNA"/>
</dbReference>
<dbReference type="Pfam" id="PF00440">
    <property type="entry name" value="TetR_N"/>
    <property type="match status" value="1"/>
</dbReference>
<evidence type="ECO:0000256" key="1">
    <source>
        <dbReference type="ARBA" id="ARBA00023125"/>
    </source>
</evidence>
<dbReference type="eggNOG" id="COG1309">
    <property type="taxonomic scope" value="Bacteria"/>
</dbReference>
<dbReference type="InterPro" id="IPR001647">
    <property type="entry name" value="HTH_TetR"/>
</dbReference>
<feature type="DNA-binding region" description="H-T-H motif" evidence="2">
    <location>
        <begin position="32"/>
        <end position="51"/>
    </location>
</feature>
<dbReference type="PROSITE" id="PS01081">
    <property type="entry name" value="HTH_TETR_1"/>
    <property type="match status" value="1"/>
</dbReference>
<name>F7NIH9_9FIRM</name>
<dbReference type="PANTHER" id="PTHR43479">
    <property type="entry name" value="ACREF/ENVCD OPERON REPRESSOR-RELATED"/>
    <property type="match status" value="1"/>
</dbReference>
<dbReference type="AlphaFoldDB" id="F7NIH9"/>
<keyword evidence="1 2" id="KW-0238">DNA-binding</keyword>
<dbReference type="Gene3D" id="1.10.357.10">
    <property type="entry name" value="Tetracycline Repressor, domain 2"/>
    <property type="match status" value="1"/>
</dbReference>
<dbReference type="InterPro" id="IPR050624">
    <property type="entry name" value="HTH-type_Tx_Regulator"/>
</dbReference>
<comment type="caution">
    <text evidence="4">The sequence shown here is derived from an EMBL/GenBank/DDBJ whole genome shotgun (WGS) entry which is preliminary data.</text>
</comment>
<dbReference type="GO" id="GO:0003677">
    <property type="term" value="F:DNA binding"/>
    <property type="evidence" value="ECO:0007669"/>
    <property type="project" value="UniProtKB-UniRule"/>
</dbReference>
<dbReference type="PRINTS" id="PR00455">
    <property type="entry name" value="HTHTETR"/>
</dbReference>
<evidence type="ECO:0000313" key="4">
    <source>
        <dbReference type="EMBL" id="EGO64125.1"/>
    </source>
</evidence>
<dbReference type="STRING" id="1009370.ALO_09409"/>
<dbReference type="SUPFAM" id="SSF46689">
    <property type="entry name" value="Homeodomain-like"/>
    <property type="match status" value="1"/>
</dbReference>
<protein>
    <submittedName>
        <fullName evidence="4">TetR family transcriptional regulator</fullName>
    </submittedName>
</protein>
<dbReference type="PANTHER" id="PTHR43479:SF11">
    <property type="entry name" value="ACREF_ENVCD OPERON REPRESSOR-RELATED"/>
    <property type="match status" value="1"/>
</dbReference>
<dbReference type="InterPro" id="IPR023772">
    <property type="entry name" value="DNA-bd_HTH_TetR-type_CS"/>
</dbReference>
<dbReference type="RefSeq" id="WP_004095045.1">
    <property type="nucleotide sequence ID" value="NZ_AFGF01000076.1"/>
</dbReference>
<evidence type="ECO:0000256" key="2">
    <source>
        <dbReference type="PROSITE-ProRule" id="PRU00335"/>
    </source>
</evidence>
<dbReference type="Proteomes" id="UP000003240">
    <property type="component" value="Unassembled WGS sequence"/>
</dbReference>
<organism evidence="4 5">
    <name type="scientific">Acetonema longum DSM 6540</name>
    <dbReference type="NCBI Taxonomy" id="1009370"/>
    <lineage>
        <taxon>Bacteria</taxon>
        <taxon>Bacillati</taxon>
        <taxon>Bacillota</taxon>
        <taxon>Negativicutes</taxon>
        <taxon>Acetonemataceae</taxon>
        <taxon>Acetonema</taxon>
    </lineage>
</organism>
<gene>
    <name evidence="4" type="ORF">ALO_09409</name>
</gene>
<dbReference type="OrthoDB" id="9814200at2"/>